<sequence length="556" mass="63496">MKKCIYLLTITFLFVSCGTKSEEAKYIPKHAIGVMYVNVKSLSEKSEGLNFKDLKVNSLMEDKAPKELKDFMDEFMTSENINKTFRKEYILGFMTYKRLTGVGGLILPINDAESFEALIQPMIDKMPSLEKETNVGKDDAFTVYSNRELAIGWNNNTALLIGANNYAGAELKDLTTLDASETVLTTKYFNDFFDKGQDMGVHITSTPLGDAFDGLLSMFAGLDINLEDNNIAYYGSFEDDHIHTETKLKLNKDIMSLSGYKDWMSTDYNRDMLEALPKDALLVGKLSINIENLHEHFYSLRDNKTLPIEAREELRNGLKKMDRDFNKEIGMDTKAFAKIFDGSALFALTEGQTVKDSVYNYNYYTDEEEYKIVETKTPNMFGAIGIKDKAKFDRLFSKIKDQGAPIKEISTNYYEVDRNTFMVITDSFVFFTNHANSADEVKNNGKLATNLSDFKHKDKLSHSIYLYTKENISNVVQDYSNMFNPYGRNNFYRVDDMDEFTEISGKLYDKYFGENHYYIDADGAESFTYTKGDKNSLVQTILYGDELAKAMSDLDN</sequence>
<gene>
    <name evidence="1" type="ORF">LY08_01929</name>
</gene>
<name>A0A327RBR6_9FLAO</name>
<dbReference type="OrthoDB" id="609910at2"/>
<proteinExistence type="predicted"/>
<dbReference type="Proteomes" id="UP000248703">
    <property type="component" value="Unassembled WGS sequence"/>
</dbReference>
<organism evidence="1 2">
    <name type="scientific">Olleya aquimaris</name>
    <dbReference type="NCBI Taxonomy" id="639310"/>
    <lineage>
        <taxon>Bacteria</taxon>
        <taxon>Pseudomonadati</taxon>
        <taxon>Bacteroidota</taxon>
        <taxon>Flavobacteriia</taxon>
        <taxon>Flavobacteriales</taxon>
        <taxon>Flavobacteriaceae</taxon>
    </lineage>
</organism>
<dbReference type="RefSeq" id="WP_111660225.1">
    <property type="nucleotide sequence ID" value="NZ_QLLO01000006.1"/>
</dbReference>
<comment type="caution">
    <text evidence="1">The sequence shown here is derived from an EMBL/GenBank/DDBJ whole genome shotgun (WGS) entry which is preliminary data.</text>
</comment>
<reference evidence="1 2" key="1">
    <citation type="submission" date="2018-06" db="EMBL/GenBank/DDBJ databases">
        <title>Genomic Encyclopedia of Archaeal and Bacterial Type Strains, Phase II (KMG-II): from individual species to whole genera.</title>
        <authorList>
            <person name="Goeker M."/>
        </authorList>
    </citation>
    <scope>NUCLEOTIDE SEQUENCE [LARGE SCALE GENOMIC DNA]</scope>
    <source>
        <strain evidence="1 2">DSM 24464</strain>
    </source>
</reference>
<dbReference type="AlphaFoldDB" id="A0A327RBR6"/>
<evidence type="ECO:0000313" key="1">
    <source>
        <dbReference type="EMBL" id="RAJ13412.1"/>
    </source>
</evidence>
<evidence type="ECO:0000313" key="2">
    <source>
        <dbReference type="Proteomes" id="UP000248703"/>
    </source>
</evidence>
<keyword evidence="2" id="KW-1185">Reference proteome</keyword>
<dbReference type="PROSITE" id="PS51257">
    <property type="entry name" value="PROKAR_LIPOPROTEIN"/>
    <property type="match status" value="1"/>
</dbReference>
<accession>A0A327RBR6</accession>
<protein>
    <submittedName>
        <fullName evidence="1">Uncharacterized protein DUF4836</fullName>
    </submittedName>
</protein>
<dbReference type="EMBL" id="QLLO01000006">
    <property type="protein sequence ID" value="RAJ13412.1"/>
    <property type="molecule type" value="Genomic_DNA"/>
</dbReference>